<protein>
    <submittedName>
        <fullName evidence="1">Uncharacterized protein</fullName>
    </submittedName>
</protein>
<organism evidence="1 2">
    <name type="scientific">Dendrolimus kikuchii</name>
    <dbReference type="NCBI Taxonomy" id="765133"/>
    <lineage>
        <taxon>Eukaryota</taxon>
        <taxon>Metazoa</taxon>
        <taxon>Ecdysozoa</taxon>
        <taxon>Arthropoda</taxon>
        <taxon>Hexapoda</taxon>
        <taxon>Insecta</taxon>
        <taxon>Pterygota</taxon>
        <taxon>Neoptera</taxon>
        <taxon>Endopterygota</taxon>
        <taxon>Lepidoptera</taxon>
        <taxon>Glossata</taxon>
        <taxon>Ditrysia</taxon>
        <taxon>Bombycoidea</taxon>
        <taxon>Lasiocampidae</taxon>
        <taxon>Dendrolimus</taxon>
    </lineage>
</organism>
<name>A0ACC1CE06_9NEOP</name>
<evidence type="ECO:0000313" key="2">
    <source>
        <dbReference type="Proteomes" id="UP000824533"/>
    </source>
</evidence>
<comment type="caution">
    <text evidence="1">The sequence shown here is derived from an EMBL/GenBank/DDBJ whole genome shotgun (WGS) entry which is preliminary data.</text>
</comment>
<accession>A0ACC1CE06</accession>
<dbReference type="EMBL" id="CM034415">
    <property type="protein sequence ID" value="KAJ0169737.1"/>
    <property type="molecule type" value="Genomic_DNA"/>
</dbReference>
<evidence type="ECO:0000313" key="1">
    <source>
        <dbReference type="EMBL" id="KAJ0169737.1"/>
    </source>
</evidence>
<proteinExistence type="predicted"/>
<gene>
    <name evidence="1" type="ORF">K1T71_014343</name>
</gene>
<keyword evidence="2" id="KW-1185">Reference proteome</keyword>
<sequence>MAVILHIFLITFLFTEALTWTIDLPEIRKFIFEKNQRIKGKKKENREDISQNNVYYYDNKDGNSLHHAESEKETPQYAEEYGYQPYMEKKVHSIVHKGGIYLEELGKSIEGYINRLQNCTSSDFSLSANLTNSTWQPQVELPGSLNLSRWMSCEEVTRSSEHVRRLADLATLTTRELQDIGYSKQYQMVDYQRENELILKLAWFLDRLAHYTGYDPDPKRLTTERPAGKPGEHPIESSLRYYSDDRNTQPPPSPITLVNSSEEVKNMMMNCLTSNSTEAAVDRCSYPFPIPPILQEIFSREYSLPTTSSPSNMAESVLPVTPSPGPVEPISDETQELLITADNRPNIPPYLTAVKQKSVRKRSAEEPIVKNLNTKKNLNLNSNTDVKLDDINIKKVFKRSLVGKKLIHLRLPENPTQNLGDYVKSKATTHFNKNNQQFIEIKNYLDKINHKKSLNKNMNKKHIRFQQFSLFQPHSEKFVKSLHKRSLTYAKPPQPLHIGSIIQIKPVRIINKNRKPPFDLKKFIEKVRETKFVRKLIQHNRPKRSTALSYREMEKPGTSENPTQDISYYVKNKPTTNENPSLTQAVQARLALEQHFATGNILVIRQFGANYNPLVPNAFYFGFMRTLADS</sequence>
<reference evidence="1 2" key="1">
    <citation type="journal article" date="2021" name="Front. Genet.">
        <title>Chromosome-Level Genome Assembly Reveals Significant Gene Expansion in the Toll and IMD Signaling Pathways of Dendrolimus kikuchii.</title>
        <authorList>
            <person name="Zhou J."/>
            <person name="Wu P."/>
            <person name="Xiong Z."/>
            <person name="Liu N."/>
            <person name="Zhao N."/>
            <person name="Ji M."/>
            <person name="Qiu Y."/>
            <person name="Yang B."/>
        </authorList>
    </citation>
    <scope>NUCLEOTIDE SEQUENCE [LARGE SCALE GENOMIC DNA]</scope>
    <source>
        <strain evidence="1">Ann1</strain>
    </source>
</reference>
<dbReference type="Proteomes" id="UP000824533">
    <property type="component" value="Linkage Group LG29"/>
</dbReference>